<dbReference type="InterPro" id="IPR046346">
    <property type="entry name" value="Aminoacid_DH-like_N_sf"/>
</dbReference>
<evidence type="ECO:0000256" key="2">
    <source>
        <dbReference type="ARBA" id="ARBA00023141"/>
    </source>
</evidence>
<dbReference type="Proteomes" id="UP000214355">
    <property type="component" value="Chromosome I"/>
</dbReference>
<feature type="binding site" evidence="3">
    <location>
        <position position="87"/>
    </location>
    <ligand>
        <name>shikimate</name>
        <dbReference type="ChEBI" id="CHEBI:36208"/>
    </ligand>
</feature>
<dbReference type="GO" id="GO:0008652">
    <property type="term" value="P:amino acid biosynthetic process"/>
    <property type="evidence" value="ECO:0007669"/>
    <property type="project" value="UniProtKB-KW"/>
</dbReference>
<comment type="similarity">
    <text evidence="3">Belongs to the shikimate dehydrogenase family.</text>
</comment>
<evidence type="ECO:0000256" key="3">
    <source>
        <dbReference type="HAMAP-Rule" id="MF_00222"/>
    </source>
</evidence>
<dbReference type="GO" id="GO:0004764">
    <property type="term" value="F:shikimate 3-dehydrogenase (NADP+) activity"/>
    <property type="evidence" value="ECO:0007669"/>
    <property type="project" value="UniProtKB-UniRule"/>
</dbReference>
<name>A0A1H2LIU7_9ACTO</name>
<comment type="pathway">
    <text evidence="1 3">Metabolic intermediate biosynthesis; chorismate biosynthesis; chorismate from D-erythrose 4-phosphate and phosphoenolpyruvate: step 4/7.</text>
</comment>
<keyword evidence="3" id="KW-0521">NADP</keyword>
<comment type="caution">
    <text evidence="3">Lacks conserved residue(s) required for the propagation of feature annotation.</text>
</comment>
<dbReference type="InterPro" id="IPR036291">
    <property type="entry name" value="NAD(P)-bd_dom_sf"/>
</dbReference>
<feature type="binding site" evidence="3">
    <location>
        <position position="253"/>
    </location>
    <ligand>
        <name>NADP(+)</name>
        <dbReference type="ChEBI" id="CHEBI:58349"/>
    </ligand>
</feature>
<dbReference type="Gene3D" id="3.40.50.720">
    <property type="entry name" value="NAD(P)-binding Rossmann-like Domain"/>
    <property type="match status" value="1"/>
</dbReference>
<comment type="catalytic activity">
    <reaction evidence="3">
        <text>shikimate + NADP(+) = 3-dehydroshikimate + NADPH + H(+)</text>
        <dbReference type="Rhea" id="RHEA:17737"/>
        <dbReference type="ChEBI" id="CHEBI:15378"/>
        <dbReference type="ChEBI" id="CHEBI:16630"/>
        <dbReference type="ChEBI" id="CHEBI:36208"/>
        <dbReference type="ChEBI" id="CHEBI:57783"/>
        <dbReference type="ChEBI" id="CHEBI:58349"/>
        <dbReference type="EC" id="1.1.1.25"/>
    </reaction>
</comment>
<feature type="active site" description="Proton acceptor" evidence="3">
    <location>
        <position position="66"/>
    </location>
</feature>
<proteinExistence type="inferred from homology"/>
<feature type="binding site" evidence="3">
    <location>
        <position position="232"/>
    </location>
    <ligand>
        <name>shikimate</name>
        <dbReference type="ChEBI" id="CHEBI:36208"/>
    </ligand>
</feature>
<protein>
    <recommendedName>
        <fullName evidence="3">Shikimate dehydrogenase (NADP(+))</fullName>
        <shortName evidence="3">SDH</shortName>
        <ecNumber evidence="3">1.1.1.25</ecNumber>
    </recommendedName>
</protein>
<feature type="binding site" evidence="3">
    <location>
        <position position="102"/>
    </location>
    <ligand>
        <name>shikimate</name>
        <dbReference type="ChEBI" id="CHEBI:36208"/>
    </ligand>
</feature>
<dbReference type="InterPro" id="IPR022893">
    <property type="entry name" value="Shikimate_DH_fam"/>
</dbReference>
<comment type="subunit">
    <text evidence="3">Homodimer.</text>
</comment>
<feature type="binding site" evidence="3">
    <location>
        <position position="260"/>
    </location>
    <ligand>
        <name>shikimate</name>
        <dbReference type="ChEBI" id="CHEBI:36208"/>
    </ligand>
</feature>
<dbReference type="GO" id="GO:0009423">
    <property type="term" value="P:chorismate biosynthetic process"/>
    <property type="evidence" value="ECO:0007669"/>
    <property type="project" value="UniProtKB-UniRule"/>
</dbReference>
<feature type="binding site" evidence="3">
    <location>
        <begin position="126"/>
        <end position="130"/>
    </location>
    <ligand>
        <name>NADP(+)</name>
        <dbReference type="ChEBI" id="CHEBI:58349"/>
    </ligand>
</feature>
<keyword evidence="2 3" id="KW-0057">Aromatic amino acid biosynthesis</keyword>
<dbReference type="InterPro" id="IPR013708">
    <property type="entry name" value="Shikimate_DH-bd_N"/>
</dbReference>
<comment type="function">
    <text evidence="3">Involved in the biosynthesis of the chorismate, which leads to the biosynthesis of aromatic amino acids. Catalyzes the reversible NADPH linked reduction of 3-dehydroshikimate (DHSA) to yield shikimate (SA).</text>
</comment>
<feature type="binding site" evidence="3">
    <location>
        <position position="62"/>
    </location>
    <ligand>
        <name>shikimate</name>
        <dbReference type="ChEBI" id="CHEBI:36208"/>
    </ligand>
</feature>
<sequence length="290" mass="30950">MDIKLGLIGDPISHSLSPAIHSRSLLALGIHASYQLVPVGRSELATTLNRLADDGYTGINVTMPYKRDVIEYLDAVTPSAALAQSVNTILFDQDKKIGHSTDGMGMLYPLIKAGYDLSTASVAVIGSGGAGKAVVLAAAEYGAGAITLLNREGAGLRRARELADRIASQQPQLATPRIDVCSMVSPAAQDVISRSDIVLNCTSVGMAPAHTGVSPIPHDWIRSNHVVADAVYFPRRTQLVQDALTAQATVFDGVHMLVAQALLAEEFWLGRELSATHFSRIMDESEHFSH</sequence>
<dbReference type="EC" id="1.1.1.25" evidence="3"/>
<dbReference type="OrthoDB" id="9776868at2"/>
<dbReference type="STRING" id="131112.SAMN04489737_1329"/>
<evidence type="ECO:0000313" key="5">
    <source>
        <dbReference type="EMBL" id="SDU80839.1"/>
    </source>
</evidence>
<feature type="domain" description="Shikimate dehydrogenase substrate binding N-terminal" evidence="4">
    <location>
        <begin position="7"/>
        <end position="89"/>
    </location>
</feature>
<feature type="binding site" evidence="3">
    <location>
        <begin position="15"/>
        <end position="17"/>
    </location>
    <ligand>
        <name>shikimate</name>
        <dbReference type="ChEBI" id="CHEBI:36208"/>
    </ligand>
</feature>
<dbReference type="HAMAP" id="MF_00222">
    <property type="entry name" value="Shikimate_DH_AroE"/>
    <property type="match status" value="1"/>
</dbReference>
<dbReference type="SUPFAM" id="SSF51735">
    <property type="entry name" value="NAD(P)-binding Rossmann-fold domains"/>
    <property type="match status" value="1"/>
</dbReference>
<dbReference type="Gene3D" id="3.40.50.10860">
    <property type="entry name" value="Leucine Dehydrogenase, chain A, domain 1"/>
    <property type="match status" value="1"/>
</dbReference>
<dbReference type="AlphaFoldDB" id="A0A1H2LIU7"/>
<dbReference type="Pfam" id="PF08501">
    <property type="entry name" value="Shikimate_dh_N"/>
    <property type="match status" value="1"/>
</dbReference>
<dbReference type="UniPathway" id="UPA00053">
    <property type="reaction ID" value="UER00087"/>
</dbReference>
<keyword evidence="6" id="KW-1185">Reference proteome</keyword>
<organism evidence="5 6">
    <name type="scientific">Arcanobacterium phocae</name>
    <dbReference type="NCBI Taxonomy" id="131112"/>
    <lineage>
        <taxon>Bacteria</taxon>
        <taxon>Bacillati</taxon>
        <taxon>Actinomycetota</taxon>
        <taxon>Actinomycetes</taxon>
        <taxon>Actinomycetales</taxon>
        <taxon>Actinomycetaceae</taxon>
        <taxon>Arcanobacterium</taxon>
    </lineage>
</organism>
<keyword evidence="3" id="KW-0560">Oxidoreductase</keyword>
<feature type="binding site" evidence="3">
    <location>
        <position position="230"/>
    </location>
    <ligand>
        <name>NADP(+)</name>
        <dbReference type="ChEBI" id="CHEBI:58349"/>
    </ligand>
</feature>
<dbReference type="PANTHER" id="PTHR21089:SF1">
    <property type="entry name" value="BIFUNCTIONAL 3-DEHYDROQUINATE DEHYDRATASE_SHIKIMATE DEHYDROGENASE, CHLOROPLASTIC"/>
    <property type="match status" value="1"/>
</dbReference>
<evidence type="ECO:0000256" key="1">
    <source>
        <dbReference type="ARBA" id="ARBA00004871"/>
    </source>
</evidence>
<accession>A0A1H2LIU7</accession>
<dbReference type="CDD" id="cd01065">
    <property type="entry name" value="NAD_bind_Shikimate_DH"/>
    <property type="match status" value="1"/>
</dbReference>
<dbReference type="GeneID" id="65345062"/>
<dbReference type="EMBL" id="LT629804">
    <property type="protein sequence ID" value="SDU80839.1"/>
    <property type="molecule type" value="Genomic_DNA"/>
</dbReference>
<dbReference type="PANTHER" id="PTHR21089">
    <property type="entry name" value="SHIKIMATE DEHYDROGENASE"/>
    <property type="match status" value="1"/>
</dbReference>
<dbReference type="RefSeq" id="WP_157672948.1">
    <property type="nucleotide sequence ID" value="NZ_LT629804.1"/>
</dbReference>
<gene>
    <name evidence="3" type="primary">aroE</name>
    <name evidence="5" type="ORF">SAMN04489737_1329</name>
</gene>
<dbReference type="GO" id="GO:0009073">
    <property type="term" value="P:aromatic amino acid family biosynthetic process"/>
    <property type="evidence" value="ECO:0007669"/>
    <property type="project" value="UniProtKB-KW"/>
</dbReference>
<keyword evidence="3" id="KW-0028">Amino-acid biosynthesis</keyword>
<dbReference type="GO" id="GO:0019632">
    <property type="term" value="P:shikimate metabolic process"/>
    <property type="evidence" value="ECO:0007669"/>
    <property type="project" value="TreeGrafter"/>
</dbReference>
<evidence type="ECO:0000259" key="4">
    <source>
        <dbReference type="Pfam" id="PF08501"/>
    </source>
</evidence>
<dbReference type="SUPFAM" id="SSF53223">
    <property type="entry name" value="Aminoacid dehydrogenase-like, N-terminal domain"/>
    <property type="match status" value="1"/>
</dbReference>
<evidence type="ECO:0000313" key="6">
    <source>
        <dbReference type="Proteomes" id="UP000214355"/>
    </source>
</evidence>
<reference evidence="6" key="1">
    <citation type="submission" date="2016-10" db="EMBL/GenBank/DDBJ databases">
        <authorList>
            <person name="Varghese N."/>
            <person name="Submissions S."/>
        </authorList>
    </citation>
    <scope>NUCLEOTIDE SEQUENCE [LARGE SCALE GENOMIC DNA]</scope>
    <source>
        <strain evidence="6">DSM 10002</strain>
    </source>
</reference>